<dbReference type="Gene3D" id="3.40.50.10190">
    <property type="entry name" value="BRCT domain"/>
    <property type="match status" value="1"/>
</dbReference>
<feature type="binding site" evidence="14">
    <location>
        <position position="173"/>
    </location>
    <ligand>
        <name>NAD(+)</name>
        <dbReference type="ChEBI" id="CHEBI:57540"/>
    </ligand>
</feature>
<dbReference type="PIRSF" id="PIRSF001604">
    <property type="entry name" value="LigA"/>
    <property type="match status" value="1"/>
</dbReference>
<feature type="binding site" evidence="14">
    <location>
        <position position="314"/>
    </location>
    <ligand>
        <name>NAD(+)</name>
        <dbReference type="ChEBI" id="CHEBI:57540"/>
    </ligand>
</feature>
<dbReference type="InterPro" id="IPR001357">
    <property type="entry name" value="BRCT_dom"/>
</dbReference>
<dbReference type="PROSITE" id="PS01055">
    <property type="entry name" value="DNA_LIGASE_N1"/>
    <property type="match status" value="1"/>
</dbReference>
<dbReference type="GO" id="GO:0003911">
    <property type="term" value="F:DNA ligase (NAD+) activity"/>
    <property type="evidence" value="ECO:0007669"/>
    <property type="project" value="UniProtKB-UniRule"/>
</dbReference>
<dbReference type="Gene3D" id="1.10.287.610">
    <property type="entry name" value="Helix hairpin bin"/>
    <property type="match status" value="1"/>
</dbReference>
<dbReference type="AlphaFoldDB" id="A0AAU9EAZ8"/>
<dbReference type="InterPro" id="IPR003583">
    <property type="entry name" value="Hlx-hairpin-Hlx_DNA-bd_motif"/>
</dbReference>
<evidence type="ECO:0000256" key="2">
    <source>
        <dbReference type="ARBA" id="ARBA00012722"/>
    </source>
</evidence>
<reference evidence="19" key="1">
    <citation type="journal article" date="2023" name="Arch. Microbiol.">
        <title>Desulfoferula mesophilus gen. nov. sp. nov., a mesophilic sulfate-reducing bacterium isolated from a brackish lake sediment.</title>
        <authorList>
            <person name="Watanabe T."/>
            <person name="Yabe T."/>
            <person name="Tsuji J.M."/>
            <person name="Fukui M."/>
        </authorList>
    </citation>
    <scope>NUCLEOTIDE SEQUENCE [LARGE SCALE GENOMIC DNA]</scope>
    <source>
        <strain evidence="19">12FAK</strain>
    </source>
</reference>
<dbReference type="Gene3D" id="3.30.470.30">
    <property type="entry name" value="DNA ligase/mRNA capping enzyme"/>
    <property type="match status" value="1"/>
</dbReference>
<dbReference type="InterPro" id="IPR036420">
    <property type="entry name" value="BRCT_dom_sf"/>
</dbReference>
<protein>
    <recommendedName>
        <fullName evidence="3 14">DNA ligase</fullName>
        <ecNumber evidence="2 14">6.5.1.2</ecNumber>
    </recommendedName>
    <alternativeName>
        <fullName evidence="14">Polydeoxyribonucleotide synthase [NAD(+)]</fullName>
    </alternativeName>
</protein>
<dbReference type="PANTHER" id="PTHR23389">
    <property type="entry name" value="CHROMOSOME TRANSMISSION FIDELITY FACTOR 18"/>
    <property type="match status" value="1"/>
</dbReference>
<evidence type="ECO:0000256" key="14">
    <source>
        <dbReference type="HAMAP-Rule" id="MF_01588"/>
    </source>
</evidence>
<keyword evidence="6 14" id="KW-0479">Metal-binding</keyword>
<comment type="function">
    <text evidence="1 14">DNA ligase that catalyzes the formation of phosphodiester linkages between 5'-phosphoryl and 3'-hydroxyl groups in double-stranded DNA using NAD as a coenzyme and as the energy source for the reaction. It is essential for DNA replication and repair of damaged DNA.</text>
</comment>
<comment type="similarity">
    <text evidence="13 14">Belongs to the NAD-dependent DNA ligase family. LigA subfamily.</text>
</comment>
<proteinExistence type="inferred from homology"/>
<dbReference type="SUPFAM" id="SSF56091">
    <property type="entry name" value="DNA ligase/mRNA capping enzyme, catalytic domain"/>
    <property type="match status" value="1"/>
</dbReference>
<dbReference type="InterPro" id="IPR012340">
    <property type="entry name" value="NA-bd_OB-fold"/>
</dbReference>
<dbReference type="HAMAP" id="MF_01588">
    <property type="entry name" value="DNA_ligase_A"/>
    <property type="match status" value="1"/>
</dbReference>
<dbReference type="GO" id="GO:0046872">
    <property type="term" value="F:metal ion binding"/>
    <property type="evidence" value="ECO:0007669"/>
    <property type="project" value="UniProtKB-KW"/>
</dbReference>
<evidence type="ECO:0000259" key="17">
    <source>
        <dbReference type="PROSITE" id="PS50172"/>
    </source>
</evidence>
<dbReference type="InterPro" id="IPR033136">
    <property type="entry name" value="DNA_ligase_CS"/>
</dbReference>
<dbReference type="SUPFAM" id="SSF47781">
    <property type="entry name" value="RuvA domain 2-like"/>
    <property type="match status" value="1"/>
</dbReference>
<dbReference type="InterPro" id="IPR013840">
    <property type="entry name" value="DNAligase_N"/>
</dbReference>
<dbReference type="GO" id="GO:0003677">
    <property type="term" value="F:DNA binding"/>
    <property type="evidence" value="ECO:0007669"/>
    <property type="project" value="InterPro"/>
</dbReference>
<keyword evidence="7 14" id="KW-0227">DNA damage</keyword>
<dbReference type="CDD" id="cd17748">
    <property type="entry name" value="BRCT_DNA_ligase_like"/>
    <property type="match status" value="1"/>
</dbReference>
<dbReference type="EC" id="6.5.1.2" evidence="2 14"/>
<keyword evidence="9 14" id="KW-0460">Magnesium</keyword>
<keyword evidence="5 14" id="KW-0235">DNA replication</keyword>
<dbReference type="FunFam" id="2.40.50.140:FF:000012">
    <property type="entry name" value="DNA ligase"/>
    <property type="match status" value="1"/>
</dbReference>
<feature type="binding site" evidence="14">
    <location>
        <position position="410"/>
    </location>
    <ligand>
        <name>Zn(2+)</name>
        <dbReference type="ChEBI" id="CHEBI:29105"/>
    </ligand>
</feature>
<dbReference type="SMART" id="SM00278">
    <property type="entry name" value="HhH1"/>
    <property type="match status" value="3"/>
</dbReference>
<dbReference type="SMART" id="SM00532">
    <property type="entry name" value="LIGANc"/>
    <property type="match status" value="1"/>
</dbReference>
<feature type="binding site" evidence="14">
    <location>
        <position position="438"/>
    </location>
    <ligand>
        <name>Zn(2+)</name>
        <dbReference type="ChEBI" id="CHEBI:29105"/>
    </ligand>
</feature>
<evidence type="ECO:0000313" key="18">
    <source>
        <dbReference type="EMBL" id="BEQ14326.1"/>
    </source>
</evidence>
<keyword evidence="4 14" id="KW-0436">Ligase</keyword>
<dbReference type="InterPro" id="IPR041663">
    <property type="entry name" value="DisA/LigA_HHH"/>
</dbReference>
<dbReference type="PROSITE" id="PS50172">
    <property type="entry name" value="BRCT"/>
    <property type="match status" value="1"/>
</dbReference>
<evidence type="ECO:0000256" key="7">
    <source>
        <dbReference type="ARBA" id="ARBA00022763"/>
    </source>
</evidence>
<dbReference type="Pfam" id="PF03120">
    <property type="entry name" value="OB_DNA_ligase"/>
    <property type="match status" value="1"/>
</dbReference>
<dbReference type="InterPro" id="IPR004150">
    <property type="entry name" value="NAD_DNA_ligase_OB"/>
</dbReference>
<evidence type="ECO:0000256" key="6">
    <source>
        <dbReference type="ARBA" id="ARBA00022723"/>
    </source>
</evidence>
<dbReference type="Pfam" id="PF12826">
    <property type="entry name" value="HHH_2"/>
    <property type="match status" value="1"/>
</dbReference>
<evidence type="ECO:0000256" key="15">
    <source>
        <dbReference type="RuleBase" id="RU000618"/>
    </source>
</evidence>
<feature type="binding site" evidence="14">
    <location>
        <position position="138"/>
    </location>
    <ligand>
        <name>NAD(+)</name>
        <dbReference type="ChEBI" id="CHEBI:57540"/>
    </ligand>
</feature>
<feature type="region of interest" description="Disordered" evidence="16">
    <location>
        <begin position="680"/>
        <end position="707"/>
    </location>
</feature>
<dbReference type="SUPFAM" id="SSF50249">
    <property type="entry name" value="Nucleic acid-binding proteins"/>
    <property type="match status" value="1"/>
</dbReference>
<comment type="caution">
    <text evidence="14">Lacks conserved residue(s) required for the propagation of feature annotation.</text>
</comment>
<dbReference type="NCBIfam" id="NF005932">
    <property type="entry name" value="PRK07956.1"/>
    <property type="match status" value="1"/>
</dbReference>
<dbReference type="InterPro" id="IPR001679">
    <property type="entry name" value="DNA_ligase"/>
</dbReference>
<feature type="binding site" evidence="14">
    <location>
        <position position="444"/>
    </location>
    <ligand>
        <name>Zn(2+)</name>
        <dbReference type="ChEBI" id="CHEBI:29105"/>
    </ligand>
</feature>
<keyword evidence="14" id="KW-0464">Manganese</keyword>
<evidence type="ECO:0000313" key="19">
    <source>
        <dbReference type="Proteomes" id="UP001366166"/>
    </source>
</evidence>
<evidence type="ECO:0000256" key="9">
    <source>
        <dbReference type="ARBA" id="ARBA00022842"/>
    </source>
</evidence>
<feature type="binding site" evidence="14">
    <location>
        <begin position="85"/>
        <end position="86"/>
    </location>
    <ligand>
        <name>NAD(+)</name>
        <dbReference type="ChEBI" id="CHEBI:57540"/>
    </ligand>
</feature>
<evidence type="ECO:0000256" key="8">
    <source>
        <dbReference type="ARBA" id="ARBA00022833"/>
    </source>
</evidence>
<evidence type="ECO:0000256" key="3">
    <source>
        <dbReference type="ARBA" id="ARBA00013308"/>
    </source>
</evidence>
<dbReference type="KEGG" id="dmp:FAK_13920"/>
<evidence type="ECO:0000256" key="4">
    <source>
        <dbReference type="ARBA" id="ARBA00022598"/>
    </source>
</evidence>
<dbReference type="NCBIfam" id="TIGR00575">
    <property type="entry name" value="dnlj"/>
    <property type="match status" value="1"/>
</dbReference>
<accession>A0AAU9EAZ8</accession>
<dbReference type="Gene3D" id="1.10.150.20">
    <property type="entry name" value="5' to 3' exonuclease, C-terminal subdomain"/>
    <property type="match status" value="2"/>
</dbReference>
<dbReference type="SMART" id="SM00292">
    <property type="entry name" value="BRCT"/>
    <property type="match status" value="1"/>
</dbReference>
<gene>
    <name evidence="14 18" type="primary">ligA</name>
    <name evidence="18" type="ORF">FAK_13920</name>
</gene>
<evidence type="ECO:0000256" key="13">
    <source>
        <dbReference type="ARBA" id="ARBA00060881"/>
    </source>
</evidence>
<feature type="domain" description="BRCT" evidence="17">
    <location>
        <begin position="605"/>
        <end position="672"/>
    </location>
</feature>
<dbReference type="RefSeq" id="WP_338606041.1">
    <property type="nucleotide sequence ID" value="NZ_AP028679.1"/>
</dbReference>
<dbReference type="Pfam" id="PF00533">
    <property type="entry name" value="BRCT"/>
    <property type="match status" value="1"/>
</dbReference>
<dbReference type="Proteomes" id="UP001366166">
    <property type="component" value="Chromosome"/>
</dbReference>
<dbReference type="InterPro" id="IPR013839">
    <property type="entry name" value="DNAligase_adenylation"/>
</dbReference>
<dbReference type="EMBL" id="AP028679">
    <property type="protein sequence ID" value="BEQ14326.1"/>
    <property type="molecule type" value="Genomic_DNA"/>
</dbReference>
<dbReference type="InterPro" id="IPR010994">
    <property type="entry name" value="RuvA_2-like"/>
</dbReference>
<dbReference type="InterPro" id="IPR018239">
    <property type="entry name" value="DNA_ligase_AS"/>
</dbReference>
<evidence type="ECO:0000256" key="16">
    <source>
        <dbReference type="SAM" id="MobiDB-lite"/>
    </source>
</evidence>
<sequence length="707" mass="77122">MSMTSQQASQRIAELSAELRRYNRLYYLENKSEVADAVYDRKLAELQELEAAFPELALPDSPTQTVGAPLKSSFAAVRHYQPMLSLESKVEFEVVSDLFKRLDQAGRSDAELLAQPKIDGLSVELVYRQGLFSVGSTRGDGTTGEDITPNLRTLEDIPDFIADAPERVVVRGEVYMDRTGFLELNRGLVERGGEGFANPRNAAAGSLRQLDPTVTATRPLKFFPFELSNAEELGFASDSEALARLVEWSFPDNAEHQKLGKGPEFIEDFHASYDQNRDGLDFEIDGVVVKVNDLALRREMGTRSRTPRWAVAWKFPPRQEETEVRDVVVQVGRTGKLTPVALMMPVDVGGVTVSRATLHNFEIVKNLDVRIGDTVRIVRAGDVIPKVVEVVKQGQPRGALLEPPEKCPVCGTPVEQAQKVVRHTKKGTEREVGANHICPNHISCPAQIKGALRHYSSRGAMDIESLGEKRVVQLMDQGLLTDLLSLYHLAEHRQELESLEGWGALSADNLLKSIEATRGAPLARFLYALGIPNVGEATARDLANELGSYQRVTQASPEELVAVPGVGPEVARGVVKFFGLEQSRRMADALAAEVKPAEVQGAGQKRDLPWQGLSVVFTGALEGLSREEASEMVRALGGKVSSSVSAKTSLVVLGADPGSKADKARDLGVETIGLEEFRRRVAQASGQKAPAAPSDSPGPLFAPREER</sequence>
<keyword evidence="10 14" id="KW-0520">NAD</keyword>
<organism evidence="18 19">
    <name type="scientific">Desulfoferula mesophila</name>
    <dbReference type="NCBI Taxonomy" id="3058419"/>
    <lineage>
        <taxon>Bacteria</taxon>
        <taxon>Pseudomonadati</taxon>
        <taxon>Thermodesulfobacteriota</taxon>
        <taxon>Desulfarculia</taxon>
        <taxon>Desulfarculales</taxon>
        <taxon>Desulfarculaceae</taxon>
        <taxon>Desulfoferula</taxon>
    </lineage>
</organism>
<feature type="binding site" evidence="14">
    <location>
        <position position="407"/>
    </location>
    <ligand>
        <name>Zn(2+)</name>
        <dbReference type="ChEBI" id="CHEBI:29105"/>
    </ligand>
</feature>
<dbReference type="PANTHER" id="PTHR23389:SF9">
    <property type="entry name" value="DNA LIGASE"/>
    <property type="match status" value="1"/>
</dbReference>
<evidence type="ECO:0000256" key="5">
    <source>
        <dbReference type="ARBA" id="ARBA00022705"/>
    </source>
</evidence>
<comment type="cofactor">
    <cofactor evidence="14">
        <name>Mg(2+)</name>
        <dbReference type="ChEBI" id="CHEBI:18420"/>
    </cofactor>
    <cofactor evidence="14">
        <name>Mn(2+)</name>
        <dbReference type="ChEBI" id="CHEBI:29035"/>
    </cofactor>
</comment>
<feature type="active site" description="N6-AMP-lysine intermediate" evidence="14">
    <location>
        <position position="117"/>
    </location>
</feature>
<evidence type="ECO:0000256" key="1">
    <source>
        <dbReference type="ARBA" id="ARBA00004067"/>
    </source>
</evidence>
<dbReference type="GO" id="GO:0006281">
    <property type="term" value="P:DNA repair"/>
    <property type="evidence" value="ECO:0007669"/>
    <property type="project" value="UniProtKB-KW"/>
</dbReference>
<dbReference type="PROSITE" id="PS01056">
    <property type="entry name" value="DNA_LIGASE_N2"/>
    <property type="match status" value="1"/>
</dbReference>
<keyword evidence="19" id="KW-1185">Reference proteome</keyword>
<feature type="binding site" evidence="14">
    <location>
        <begin position="36"/>
        <end position="40"/>
    </location>
    <ligand>
        <name>NAD(+)</name>
        <dbReference type="ChEBI" id="CHEBI:57540"/>
    </ligand>
</feature>
<dbReference type="Pfam" id="PF01653">
    <property type="entry name" value="DNA_ligase_aden"/>
    <property type="match status" value="1"/>
</dbReference>
<keyword evidence="11 14" id="KW-0234">DNA repair</keyword>
<dbReference type="SUPFAM" id="SSF52113">
    <property type="entry name" value="BRCT domain"/>
    <property type="match status" value="1"/>
</dbReference>
<keyword evidence="8 14" id="KW-0862">Zinc</keyword>
<dbReference type="CDD" id="cd00114">
    <property type="entry name" value="LIGANc"/>
    <property type="match status" value="1"/>
</dbReference>
<name>A0AAU9EAZ8_9BACT</name>
<dbReference type="Gene3D" id="2.40.50.140">
    <property type="entry name" value="Nucleic acid-binding proteins"/>
    <property type="match status" value="1"/>
</dbReference>
<feature type="binding site" evidence="14">
    <location>
        <position position="290"/>
    </location>
    <ligand>
        <name>NAD(+)</name>
        <dbReference type="ChEBI" id="CHEBI:57540"/>
    </ligand>
</feature>
<evidence type="ECO:0000256" key="11">
    <source>
        <dbReference type="ARBA" id="ARBA00023204"/>
    </source>
</evidence>
<comment type="catalytic activity">
    <reaction evidence="12 14 15">
        <text>NAD(+) + (deoxyribonucleotide)n-3'-hydroxyl + 5'-phospho-(deoxyribonucleotide)m = (deoxyribonucleotide)n+m + AMP + beta-nicotinamide D-nucleotide.</text>
        <dbReference type="EC" id="6.5.1.2"/>
    </reaction>
</comment>
<dbReference type="GO" id="GO:0006260">
    <property type="term" value="P:DNA replication"/>
    <property type="evidence" value="ECO:0007669"/>
    <property type="project" value="UniProtKB-KW"/>
</dbReference>
<evidence type="ECO:0000256" key="12">
    <source>
        <dbReference type="ARBA" id="ARBA00034005"/>
    </source>
</evidence>
<dbReference type="GO" id="GO:0005829">
    <property type="term" value="C:cytosol"/>
    <property type="evidence" value="ECO:0007669"/>
    <property type="project" value="TreeGrafter"/>
</dbReference>
<evidence type="ECO:0000256" key="10">
    <source>
        <dbReference type="ARBA" id="ARBA00023027"/>
    </source>
</evidence>